<evidence type="ECO:0000256" key="5">
    <source>
        <dbReference type="ARBA" id="ARBA00023004"/>
    </source>
</evidence>
<feature type="domain" description="Radical SAM core" evidence="7">
    <location>
        <begin position="17"/>
        <end position="236"/>
    </location>
</feature>
<dbReference type="CDD" id="cd01335">
    <property type="entry name" value="Radical_SAM"/>
    <property type="match status" value="1"/>
</dbReference>
<dbReference type="NCBIfam" id="TIGR04053">
    <property type="entry name" value="TIGR04053 family radical SAM/SPASM domain-containing protein"/>
    <property type="match status" value="1"/>
</dbReference>
<organism evidence="8">
    <name type="scientific">mine drainage metagenome</name>
    <dbReference type="NCBI Taxonomy" id="410659"/>
    <lineage>
        <taxon>unclassified sequences</taxon>
        <taxon>metagenomes</taxon>
        <taxon>ecological metagenomes</taxon>
    </lineage>
</organism>
<accession>T0Y8N8</accession>
<reference evidence="8" key="1">
    <citation type="submission" date="2013-08" db="EMBL/GenBank/DDBJ databases">
        <authorList>
            <person name="Mendez C."/>
            <person name="Richter M."/>
            <person name="Ferrer M."/>
            <person name="Sanchez J."/>
        </authorList>
    </citation>
    <scope>NUCLEOTIDE SEQUENCE</scope>
</reference>
<evidence type="ECO:0000256" key="6">
    <source>
        <dbReference type="ARBA" id="ARBA00023014"/>
    </source>
</evidence>
<dbReference type="Gene3D" id="3.20.20.70">
    <property type="entry name" value="Aldolase class I"/>
    <property type="match status" value="1"/>
</dbReference>
<evidence type="ECO:0000256" key="3">
    <source>
        <dbReference type="ARBA" id="ARBA00022691"/>
    </source>
</evidence>
<dbReference type="SFLD" id="SFLDS00029">
    <property type="entry name" value="Radical_SAM"/>
    <property type="match status" value="1"/>
</dbReference>
<evidence type="ECO:0000259" key="7">
    <source>
        <dbReference type="PROSITE" id="PS51918"/>
    </source>
</evidence>
<dbReference type="SFLD" id="SFLDG01067">
    <property type="entry name" value="SPASM/twitch_domain_containing"/>
    <property type="match status" value="1"/>
</dbReference>
<dbReference type="EMBL" id="AUZY01012094">
    <property type="protein sequence ID" value="EQD31526.1"/>
    <property type="molecule type" value="Genomic_DNA"/>
</dbReference>
<reference evidence="8" key="2">
    <citation type="journal article" date="2014" name="ISME J.">
        <title>Microbial stratification in low pH oxic and suboxic macroscopic growths along an acid mine drainage.</title>
        <authorList>
            <person name="Mendez-Garcia C."/>
            <person name="Mesa V."/>
            <person name="Sprenger R.R."/>
            <person name="Richter M."/>
            <person name="Diez M.S."/>
            <person name="Solano J."/>
            <person name="Bargiela R."/>
            <person name="Golyshina O.V."/>
            <person name="Manteca A."/>
            <person name="Ramos J.L."/>
            <person name="Gallego J.R."/>
            <person name="Llorente I."/>
            <person name="Martins Dos Santos V.A."/>
            <person name="Jensen O.N."/>
            <person name="Pelaez A.I."/>
            <person name="Sanchez J."/>
            <person name="Ferrer M."/>
        </authorList>
    </citation>
    <scope>NUCLEOTIDE SEQUENCE</scope>
</reference>
<dbReference type="Pfam" id="PF04055">
    <property type="entry name" value="Radical_SAM"/>
    <property type="match status" value="1"/>
</dbReference>
<keyword evidence="5" id="KW-0408">Iron</keyword>
<evidence type="ECO:0000313" key="8">
    <source>
        <dbReference type="EMBL" id="EQD31526.1"/>
    </source>
</evidence>
<dbReference type="SFLD" id="SFLDG01386">
    <property type="entry name" value="main_SPASM_domain-containing"/>
    <property type="match status" value="1"/>
</dbReference>
<dbReference type="InterPro" id="IPR050377">
    <property type="entry name" value="Radical_SAM_PqqE_MftC-like"/>
</dbReference>
<dbReference type="SMART" id="SM00729">
    <property type="entry name" value="Elp3"/>
    <property type="match status" value="1"/>
</dbReference>
<comment type="caution">
    <text evidence="8">The sequence shown here is derived from an EMBL/GenBank/DDBJ whole genome shotgun (WGS) entry which is preliminary data.</text>
</comment>
<dbReference type="CDD" id="cd21123">
    <property type="entry name" value="SPASM_MftC-like"/>
    <property type="match status" value="1"/>
</dbReference>
<sequence>MSPHPEGPPGHHSRDYSQAPLLLFWEMTRACPLSCVHCRASAIPDPLPGELSPTEGRRLLDQVASFGEHPPTVIFTGGDPLRRQDLFDLLSYARDLDLRFGVSPAVSQGLTRDTLSRLADAGASALSLSLDGSRPETHDAIRRQNGTFERTLQAAREARDLGLRVQINTTVMAETVRELPEIFHILRQLDVRAWELFFLIKVGRGAEGDTHDLLPVGCESVANFLYDTSRYGVTIRTVEAPFLRRVLRMREERGEYWDDPLYRTLRSDLTTREGAPTMPSGLARVGTLDGDGILFVANDGTVYPGGLLPYTLGNVKDGDLPSIYRSHELLRQIRRRAFTGACGACSLREACGGSRARAYATTGDALASDPACVWTSAAFADGG</sequence>
<evidence type="ECO:0000256" key="4">
    <source>
        <dbReference type="ARBA" id="ARBA00022723"/>
    </source>
</evidence>
<dbReference type="InterPro" id="IPR006638">
    <property type="entry name" value="Elp3/MiaA/NifB-like_rSAM"/>
</dbReference>
<dbReference type="GO" id="GO:0051539">
    <property type="term" value="F:4 iron, 4 sulfur cluster binding"/>
    <property type="evidence" value="ECO:0007669"/>
    <property type="project" value="UniProtKB-KW"/>
</dbReference>
<keyword evidence="6" id="KW-0411">Iron-sulfur</keyword>
<dbReference type="PROSITE" id="PS51918">
    <property type="entry name" value="RADICAL_SAM"/>
    <property type="match status" value="1"/>
</dbReference>
<keyword evidence="3" id="KW-0949">S-adenosyl-L-methionine</keyword>
<dbReference type="SUPFAM" id="SSF102114">
    <property type="entry name" value="Radical SAM enzymes"/>
    <property type="match status" value="1"/>
</dbReference>
<keyword evidence="2" id="KW-0004">4Fe-4S</keyword>
<dbReference type="PANTHER" id="PTHR11228">
    <property type="entry name" value="RADICAL SAM DOMAIN PROTEIN"/>
    <property type="match status" value="1"/>
</dbReference>
<dbReference type="InterPro" id="IPR007197">
    <property type="entry name" value="rSAM"/>
</dbReference>
<keyword evidence="4" id="KW-0479">Metal-binding</keyword>
<dbReference type="GO" id="GO:0046872">
    <property type="term" value="F:metal ion binding"/>
    <property type="evidence" value="ECO:0007669"/>
    <property type="project" value="UniProtKB-KW"/>
</dbReference>
<proteinExistence type="predicted"/>
<dbReference type="InterPro" id="IPR017200">
    <property type="entry name" value="PqqE-like"/>
</dbReference>
<dbReference type="InterPro" id="IPR058240">
    <property type="entry name" value="rSAM_sf"/>
</dbReference>
<dbReference type="GO" id="GO:0003824">
    <property type="term" value="F:catalytic activity"/>
    <property type="evidence" value="ECO:0007669"/>
    <property type="project" value="InterPro"/>
</dbReference>
<protein>
    <submittedName>
        <fullName evidence="8">Radical SAM domain-containing protein</fullName>
    </submittedName>
</protein>
<dbReference type="AlphaFoldDB" id="T0Y8N8"/>
<gene>
    <name evidence="8" type="ORF">B1B_18091</name>
</gene>
<evidence type="ECO:0000256" key="2">
    <source>
        <dbReference type="ARBA" id="ARBA00022485"/>
    </source>
</evidence>
<dbReference type="PIRSF" id="PIRSF037420">
    <property type="entry name" value="PQQ_syn_pqqE"/>
    <property type="match status" value="1"/>
</dbReference>
<dbReference type="PANTHER" id="PTHR11228:SF34">
    <property type="entry name" value="TUNGSTEN-CONTAINING ALDEHYDE FERREDOXIN OXIDOREDUCTASE COFACTOR MODIFYING PROTEIN"/>
    <property type="match status" value="1"/>
</dbReference>
<dbReference type="InterPro" id="IPR013785">
    <property type="entry name" value="Aldolase_TIM"/>
</dbReference>
<evidence type="ECO:0000256" key="1">
    <source>
        <dbReference type="ARBA" id="ARBA00001966"/>
    </source>
</evidence>
<comment type="cofactor">
    <cofactor evidence="1">
        <name>[4Fe-4S] cluster</name>
        <dbReference type="ChEBI" id="CHEBI:49883"/>
    </cofactor>
</comment>
<name>T0Y8N8_9ZZZZ</name>